<feature type="domain" description="Alcohol dehydrogenase-like C-terminal" evidence="6">
    <location>
        <begin position="201"/>
        <end position="329"/>
    </location>
</feature>
<evidence type="ECO:0000313" key="8">
    <source>
        <dbReference type="EMBL" id="EDK45957.1"/>
    </source>
</evidence>
<comment type="cofactor">
    <cofactor evidence="1 5">
        <name>Zn(2+)</name>
        <dbReference type="ChEBI" id="CHEBI:29105"/>
    </cofactor>
</comment>
<proteinExistence type="inferred from homology"/>
<dbReference type="KEGG" id="lel:PVL30_004951"/>
<dbReference type="InterPro" id="IPR036291">
    <property type="entry name" value="NAD(P)-bd_dom_sf"/>
</dbReference>
<dbReference type="CDD" id="cd08284">
    <property type="entry name" value="FDH_like_2"/>
    <property type="match status" value="1"/>
</dbReference>
<dbReference type="GeneID" id="5231786"/>
<name>A5E3E9_LODEL</name>
<organism evidence="8 9">
    <name type="scientific">Lodderomyces elongisporus (strain ATCC 11503 / CBS 2605 / JCM 1781 / NBRC 1676 / NRRL YB-4239)</name>
    <name type="common">Yeast</name>
    <name type="synonym">Saccharomyces elongisporus</name>
    <dbReference type="NCBI Taxonomy" id="379508"/>
    <lineage>
        <taxon>Eukaryota</taxon>
        <taxon>Fungi</taxon>
        <taxon>Dikarya</taxon>
        <taxon>Ascomycota</taxon>
        <taxon>Saccharomycotina</taxon>
        <taxon>Pichiomycetes</taxon>
        <taxon>Debaryomycetaceae</taxon>
        <taxon>Candida/Lodderomyces clade</taxon>
        <taxon>Lodderomyces</taxon>
    </lineage>
</organism>
<sequence>MSQLPETMKAVVYHGPYDVRLEDHATPKIEASTDVILKVHYSGLCGTDLHAYRGHIKGPVNMIIGHEFVGEIVSKGDNISQFDIGDLVVSAFTIQCGQCWHCKHGFSGNCSKTNTFGKIGLDGGQAEYVRVPYAENTIIKLPSEAVSNPADAALYVLMADIFITGYYGVKKIMDFLTIPTAKGIKSQSFEDCSILQIGAGPVGLCALRVLKHFGFKHIVVVDSIPSRLAEAKRLGASKVINFEEDEDALEDYIHDELEQLGFDAVLEVVGAKAALQTAADSVRANGFISSLGMGHEELPFNALDCYLINMNISFGRCPAWSLFPEALEIFNTMKESFSNFVEYKAKLSDVKEAFELFDKHKVGKVVFDLTNGP</sequence>
<dbReference type="HOGENOM" id="CLU_026673_11_3_1"/>
<evidence type="ECO:0000256" key="4">
    <source>
        <dbReference type="ARBA" id="ARBA00023002"/>
    </source>
</evidence>
<accession>A5E3E9</accession>
<evidence type="ECO:0000259" key="7">
    <source>
        <dbReference type="Pfam" id="PF08240"/>
    </source>
</evidence>
<dbReference type="EMBL" id="CH981528">
    <property type="protein sequence ID" value="EDK45957.1"/>
    <property type="molecule type" value="Genomic_DNA"/>
</dbReference>
<dbReference type="InterPro" id="IPR013149">
    <property type="entry name" value="ADH-like_C"/>
</dbReference>
<dbReference type="RefSeq" id="XP_001525104.1">
    <property type="nucleotide sequence ID" value="XM_001525054.1"/>
</dbReference>
<dbReference type="InterPro" id="IPR011032">
    <property type="entry name" value="GroES-like_sf"/>
</dbReference>
<dbReference type="PROSITE" id="PS00059">
    <property type="entry name" value="ADH_ZINC"/>
    <property type="match status" value="1"/>
</dbReference>
<dbReference type="SUPFAM" id="SSF51735">
    <property type="entry name" value="NAD(P)-binding Rossmann-fold domains"/>
    <property type="match status" value="1"/>
</dbReference>
<evidence type="ECO:0000256" key="3">
    <source>
        <dbReference type="ARBA" id="ARBA00022833"/>
    </source>
</evidence>
<dbReference type="OrthoDB" id="3941538at2759"/>
<dbReference type="VEuPathDB" id="FungiDB:LELG_04136"/>
<keyword evidence="2 5" id="KW-0479">Metal-binding</keyword>
<dbReference type="Gene3D" id="3.90.180.10">
    <property type="entry name" value="Medium-chain alcohol dehydrogenases, catalytic domain"/>
    <property type="match status" value="1"/>
</dbReference>
<dbReference type="PANTHER" id="PTHR42813:SF2">
    <property type="entry name" value="DEHYDROGENASE, ZINC-CONTAINING, PUTATIVE (AFU_ORTHOLOGUE AFUA_2G02810)-RELATED"/>
    <property type="match status" value="1"/>
</dbReference>
<gene>
    <name evidence="8" type="ORF">LELG_04136</name>
</gene>
<dbReference type="Pfam" id="PF08240">
    <property type="entry name" value="ADH_N"/>
    <property type="match status" value="1"/>
</dbReference>
<dbReference type="InterPro" id="IPR013154">
    <property type="entry name" value="ADH-like_N"/>
</dbReference>
<dbReference type="eggNOG" id="KOG0024">
    <property type="taxonomic scope" value="Eukaryota"/>
</dbReference>
<evidence type="ECO:0000313" key="9">
    <source>
        <dbReference type="Proteomes" id="UP000001996"/>
    </source>
</evidence>
<dbReference type="STRING" id="379508.A5E3E9"/>
<keyword evidence="3 5" id="KW-0862">Zinc</keyword>
<evidence type="ECO:0000256" key="2">
    <source>
        <dbReference type="ARBA" id="ARBA00022723"/>
    </source>
</evidence>
<evidence type="ECO:0000256" key="5">
    <source>
        <dbReference type="RuleBase" id="RU361277"/>
    </source>
</evidence>
<dbReference type="GO" id="GO:0016491">
    <property type="term" value="F:oxidoreductase activity"/>
    <property type="evidence" value="ECO:0007669"/>
    <property type="project" value="UniProtKB-KW"/>
</dbReference>
<dbReference type="SUPFAM" id="SSF50129">
    <property type="entry name" value="GroES-like"/>
    <property type="match status" value="1"/>
</dbReference>
<dbReference type="PANTHER" id="PTHR42813">
    <property type="entry name" value="ZINC-TYPE ALCOHOL DEHYDROGENASE-LIKE"/>
    <property type="match status" value="1"/>
</dbReference>
<dbReference type="OMA" id="MRATTIH"/>
<dbReference type="Pfam" id="PF00107">
    <property type="entry name" value="ADH_zinc_N"/>
    <property type="match status" value="1"/>
</dbReference>
<keyword evidence="4" id="KW-0560">Oxidoreductase</keyword>
<dbReference type="AlphaFoldDB" id="A5E3E9"/>
<comment type="similarity">
    <text evidence="5">Belongs to the zinc-containing alcohol dehydrogenase family.</text>
</comment>
<protein>
    <recommendedName>
        <fullName evidence="10">Enoyl reductase (ER) domain-containing protein</fullName>
    </recommendedName>
</protein>
<evidence type="ECO:0008006" key="10">
    <source>
        <dbReference type="Google" id="ProtNLM"/>
    </source>
</evidence>
<evidence type="ECO:0000259" key="6">
    <source>
        <dbReference type="Pfam" id="PF00107"/>
    </source>
</evidence>
<dbReference type="Gene3D" id="3.40.50.720">
    <property type="entry name" value="NAD(P)-binding Rossmann-like Domain"/>
    <property type="match status" value="1"/>
</dbReference>
<dbReference type="Proteomes" id="UP000001996">
    <property type="component" value="Unassembled WGS sequence"/>
</dbReference>
<feature type="domain" description="Alcohol dehydrogenase-like N-terminal" evidence="7">
    <location>
        <begin position="33"/>
        <end position="142"/>
    </location>
</feature>
<dbReference type="InParanoid" id="A5E3E9"/>
<dbReference type="GO" id="GO:0008270">
    <property type="term" value="F:zinc ion binding"/>
    <property type="evidence" value="ECO:0007669"/>
    <property type="project" value="InterPro"/>
</dbReference>
<dbReference type="InterPro" id="IPR002328">
    <property type="entry name" value="ADH_Zn_CS"/>
</dbReference>
<reference evidence="8 9" key="1">
    <citation type="journal article" date="2009" name="Nature">
        <title>Evolution of pathogenicity and sexual reproduction in eight Candida genomes.</title>
        <authorList>
            <person name="Butler G."/>
            <person name="Rasmussen M.D."/>
            <person name="Lin M.F."/>
            <person name="Santos M.A."/>
            <person name="Sakthikumar S."/>
            <person name="Munro C.A."/>
            <person name="Rheinbay E."/>
            <person name="Grabherr M."/>
            <person name="Forche A."/>
            <person name="Reedy J.L."/>
            <person name="Agrafioti I."/>
            <person name="Arnaud M.B."/>
            <person name="Bates S."/>
            <person name="Brown A.J."/>
            <person name="Brunke S."/>
            <person name="Costanzo M.C."/>
            <person name="Fitzpatrick D.A."/>
            <person name="de Groot P.W."/>
            <person name="Harris D."/>
            <person name="Hoyer L.L."/>
            <person name="Hube B."/>
            <person name="Klis F.M."/>
            <person name="Kodira C."/>
            <person name="Lennard N."/>
            <person name="Logue M.E."/>
            <person name="Martin R."/>
            <person name="Neiman A.M."/>
            <person name="Nikolaou E."/>
            <person name="Quail M.A."/>
            <person name="Quinn J."/>
            <person name="Santos M.C."/>
            <person name="Schmitzberger F.F."/>
            <person name="Sherlock G."/>
            <person name="Shah P."/>
            <person name="Silverstein K.A."/>
            <person name="Skrzypek M.S."/>
            <person name="Soll D."/>
            <person name="Staggs R."/>
            <person name="Stansfield I."/>
            <person name="Stumpf M.P."/>
            <person name="Sudbery P.E."/>
            <person name="Srikantha T."/>
            <person name="Zeng Q."/>
            <person name="Berman J."/>
            <person name="Berriman M."/>
            <person name="Heitman J."/>
            <person name="Gow N.A."/>
            <person name="Lorenz M.C."/>
            <person name="Birren B.W."/>
            <person name="Kellis M."/>
            <person name="Cuomo C.A."/>
        </authorList>
    </citation>
    <scope>NUCLEOTIDE SEQUENCE [LARGE SCALE GENOMIC DNA]</scope>
    <source>
        <strain evidence="9">ATCC 11503 / BCRC 21390 / CBS 2605 / JCM 1781 / NBRC 1676 / NRRL YB-4239</strain>
    </source>
</reference>
<evidence type="ECO:0000256" key="1">
    <source>
        <dbReference type="ARBA" id="ARBA00001947"/>
    </source>
</evidence>
<keyword evidence="9" id="KW-1185">Reference proteome</keyword>